<evidence type="ECO:0000313" key="5">
    <source>
        <dbReference type="Proteomes" id="UP000746751"/>
    </source>
</evidence>
<accession>A0A921LSH9</accession>
<dbReference type="InterPro" id="IPR018211">
    <property type="entry name" value="ADH_Fe_CS"/>
</dbReference>
<dbReference type="PANTHER" id="PTHR43633">
    <property type="entry name" value="ALCOHOL DEHYDROGENASE YQHD"/>
    <property type="match status" value="1"/>
</dbReference>
<organism evidence="4 5">
    <name type="scientific">Collinsella ihumii</name>
    <dbReference type="NCBI Taxonomy" id="1720204"/>
    <lineage>
        <taxon>Bacteria</taxon>
        <taxon>Bacillati</taxon>
        <taxon>Actinomycetota</taxon>
        <taxon>Coriobacteriia</taxon>
        <taxon>Coriobacteriales</taxon>
        <taxon>Coriobacteriaceae</taxon>
        <taxon>Collinsella</taxon>
    </lineage>
</organism>
<dbReference type="PANTHER" id="PTHR43633:SF1">
    <property type="entry name" value="ALCOHOL DEHYDROGENASE YQHD"/>
    <property type="match status" value="1"/>
</dbReference>
<name>A0A921LSH9_9ACTN</name>
<dbReference type="GO" id="GO:1990002">
    <property type="term" value="F:methylglyoxal reductase (NADPH) (acetol producing) activity"/>
    <property type="evidence" value="ECO:0007669"/>
    <property type="project" value="TreeGrafter"/>
</dbReference>
<dbReference type="EMBL" id="DYVF01000019">
    <property type="protein sequence ID" value="HJG30208.1"/>
    <property type="molecule type" value="Genomic_DNA"/>
</dbReference>
<dbReference type="InterPro" id="IPR056798">
    <property type="entry name" value="ADH_Fe_C"/>
</dbReference>
<dbReference type="Pfam" id="PF25137">
    <property type="entry name" value="ADH_Fe_C"/>
    <property type="match status" value="1"/>
</dbReference>
<comment type="caution">
    <text evidence="4">The sequence shown here is derived from an EMBL/GenBank/DDBJ whole genome shotgun (WGS) entry which is preliminary data.</text>
</comment>
<gene>
    <name evidence="4" type="ORF">K8U80_02300</name>
</gene>
<dbReference type="CDD" id="cd08187">
    <property type="entry name" value="BDH"/>
    <property type="match status" value="1"/>
</dbReference>
<dbReference type="GO" id="GO:0005829">
    <property type="term" value="C:cytosol"/>
    <property type="evidence" value="ECO:0007669"/>
    <property type="project" value="TreeGrafter"/>
</dbReference>
<sequence length="413" mass="44716">MNDFRFYSPTRFVFGRGVTDLTGDEIAALGFKRALLVFGQGSVVRTGTLDRVKASLDAAGVAHAELGGVRPNPEITSVREGIALAREFEADIVVPVGGGSAMDAAKAIALGAVYDGDAWDFWRKRATPTDHLPLACVVTIPASGSEASNSCVISNDEEHLKCGLNTDLNRPVLAIMDPELTFTLPPYQTAAGVTDMIAHIMERFFSGQPAVDVTDNIACGMIRAVMDAAPRVMEDPKDYDARANIMWVGTLAHNGLAGLGLGVPGGRDGDWTCHGLEHELSAFDPKITHGAGLAVIFPAWMRYVWREHPERFLAFGEQVFGIEPVDPAVDDLSDIDEEITPERAIEDAVEATIDELQDFFVSLGMPRTLSEFGMTEDDIEKLMPGLSINRGELFGSFKKLTLDDARAIYRSAL</sequence>
<evidence type="ECO:0000259" key="2">
    <source>
        <dbReference type="Pfam" id="PF00465"/>
    </source>
</evidence>
<dbReference type="InterPro" id="IPR044731">
    <property type="entry name" value="BDH-like"/>
</dbReference>
<proteinExistence type="predicted"/>
<reference evidence="4" key="2">
    <citation type="submission" date="2021-09" db="EMBL/GenBank/DDBJ databases">
        <authorList>
            <person name="Gilroy R."/>
        </authorList>
    </citation>
    <scope>NUCLEOTIDE SEQUENCE</scope>
    <source>
        <strain evidence="4">ChiGjej2B2-7701</strain>
    </source>
</reference>
<dbReference type="GO" id="GO:0008106">
    <property type="term" value="F:alcohol dehydrogenase (NADP+) activity"/>
    <property type="evidence" value="ECO:0007669"/>
    <property type="project" value="TreeGrafter"/>
</dbReference>
<dbReference type="GO" id="GO:0046872">
    <property type="term" value="F:metal ion binding"/>
    <property type="evidence" value="ECO:0007669"/>
    <property type="project" value="InterPro"/>
</dbReference>
<dbReference type="GO" id="GO:1990362">
    <property type="term" value="F:butanol dehydrogenase (NAD+) activity"/>
    <property type="evidence" value="ECO:0007669"/>
    <property type="project" value="InterPro"/>
</dbReference>
<evidence type="ECO:0000259" key="3">
    <source>
        <dbReference type="Pfam" id="PF25137"/>
    </source>
</evidence>
<dbReference type="Pfam" id="PF00465">
    <property type="entry name" value="Fe-ADH"/>
    <property type="match status" value="1"/>
</dbReference>
<dbReference type="Gene3D" id="1.20.1090.10">
    <property type="entry name" value="Dehydroquinate synthase-like - alpha domain"/>
    <property type="match status" value="1"/>
</dbReference>
<dbReference type="SUPFAM" id="SSF56796">
    <property type="entry name" value="Dehydroquinate synthase-like"/>
    <property type="match status" value="1"/>
</dbReference>
<dbReference type="Proteomes" id="UP000746751">
    <property type="component" value="Unassembled WGS sequence"/>
</dbReference>
<dbReference type="FunFam" id="3.40.50.1970:FF:000003">
    <property type="entry name" value="Alcohol dehydrogenase, iron-containing"/>
    <property type="match status" value="1"/>
</dbReference>
<dbReference type="Gene3D" id="3.40.50.1970">
    <property type="match status" value="1"/>
</dbReference>
<feature type="domain" description="Alcohol dehydrogenase iron-type/glycerol dehydrogenase GldA" evidence="2">
    <location>
        <begin position="9"/>
        <end position="178"/>
    </location>
</feature>
<keyword evidence="1" id="KW-0560">Oxidoreductase</keyword>
<evidence type="ECO:0000256" key="1">
    <source>
        <dbReference type="ARBA" id="ARBA00023002"/>
    </source>
</evidence>
<protein>
    <submittedName>
        <fullName evidence="4">Iron-containing alcohol dehydrogenase</fullName>
    </submittedName>
</protein>
<evidence type="ECO:0000313" key="4">
    <source>
        <dbReference type="EMBL" id="HJG30208.1"/>
    </source>
</evidence>
<feature type="domain" description="Fe-containing alcohol dehydrogenase-like C-terminal" evidence="3">
    <location>
        <begin position="189"/>
        <end position="412"/>
    </location>
</feature>
<dbReference type="InterPro" id="IPR001670">
    <property type="entry name" value="ADH_Fe/GldA"/>
</dbReference>
<dbReference type="AlphaFoldDB" id="A0A921LSH9"/>
<reference evidence="4" key="1">
    <citation type="journal article" date="2021" name="PeerJ">
        <title>Extensive microbial diversity within the chicken gut microbiome revealed by metagenomics and culture.</title>
        <authorList>
            <person name="Gilroy R."/>
            <person name="Ravi A."/>
            <person name="Getino M."/>
            <person name="Pursley I."/>
            <person name="Horton D.L."/>
            <person name="Alikhan N.F."/>
            <person name="Baker D."/>
            <person name="Gharbi K."/>
            <person name="Hall N."/>
            <person name="Watson M."/>
            <person name="Adriaenssens E.M."/>
            <person name="Foster-Nyarko E."/>
            <person name="Jarju S."/>
            <person name="Secka A."/>
            <person name="Antonio M."/>
            <person name="Oren A."/>
            <person name="Chaudhuri R.R."/>
            <person name="La Ragione R."/>
            <person name="Hildebrand F."/>
            <person name="Pallen M.J."/>
        </authorList>
    </citation>
    <scope>NUCLEOTIDE SEQUENCE</scope>
    <source>
        <strain evidence="4">ChiGjej2B2-7701</strain>
    </source>
</reference>
<dbReference type="PROSITE" id="PS00913">
    <property type="entry name" value="ADH_IRON_1"/>
    <property type="match status" value="1"/>
</dbReference>